<comment type="similarity">
    <text evidence="1">Belongs to the acyl coenzyme A hydrolase family.</text>
</comment>
<dbReference type="PROSITE" id="PS51770">
    <property type="entry name" value="HOTDOG_ACOT"/>
    <property type="match status" value="1"/>
</dbReference>
<reference evidence="5 6" key="1">
    <citation type="submission" date="2023-03" db="EMBL/GenBank/DDBJ databases">
        <authorList>
            <person name="Ruckert-Reed C."/>
        </authorList>
    </citation>
    <scope>NUCLEOTIDE SEQUENCE [LARGE SCALE GENOMIC DNA]</scope>
    <source>
        <strain evidence="5 6">DSM 115425</strain>
    </source>
</reference>
<proteinExistence type="inferred from homology"/>
<dbReference type="InterPro" id="IPR033120">
    <property type="entry name" value="HOTDOG_ACOT"/>
</dbReference>
<evidence type="ECO:0000259" key="4">
    <source>
        <dbReference type="PROSITE" id="PS51770"/>
    </source>
</evidence>
<evidence type="ECO:0000256" key="1">
    <source>
        <dbReference type="ARBA" id="ARBA00010458"/>
    </source>
</evidence>
<dbReference type="CDD" id="cd03442">
    <property type="entry name" value="BFIT_BACH"/>
    <property type="match status" value="1"/>
</dbReference>
<dbReference type="Proteomes" id="UP001220228">
    <property type="component" value="Chromosome"/>
</dbReference>
<dbReference type="InterPro" id="IPR029069">
    <property type="entry name" value="HotDog_dom_sf"/>
</dbReference>
<dbReference type="PANTHER" id="PTHR11049:SF24">
    <property type="entry name" value="CYTOSOLIC ACYL COENZYME A THIOESTER HYDROLASE"/>
    <property type="match status" value="1"/>
</dbReference>
<evidence type="ECO:0000256" key="3">
    <source>
        <dbReference type="PROSITE-ProRule" id="PRU01106"/>
    </source>
</evidence>
<keyword evidence="2 3" id="KW-0378">Hydrolase</keyword>
<name>A0ABY8DS93_9LACO</name>
<dbReference type="PANTHER" id="PTHR11049">
    <property type="entry name" value="ACYL COENZYME A THIOESTER HYDROLASE"/>
    <property type="match status" value="1"/>
</dbReference>
<evidence type="ECO:0000313" key="6">
    <source>
        <dbReference type="Proteomes" id="UP001220228"/>
    </source>
</evidence>
<dbReference type="InterPro" id="IPR006683">
    <property type="entry name" value="Thioestr_dom"/>
</dbReference>
<dbReference type="EMBL" id="CP120687">
    <property type="protein sequence ID" value="WFB39871.1"/>
    <property type="molecule type" value="Genomic_DNA"/>
</dbReference>
<evidence type="ECO:0000256" key="2">
    <source>
        <dbReference type="ARBA" id="ARBA00022801"/>
    </source>
</evidence>
<dbReference type="Gene3D" id="3.10.129.10">
    <property type="entry name" value="Hotdog Thioesterase"/>
    <property type="match status" value="1"/>
</dbReference>
<protein>
    <submittedName>
        <fullName evidence="5">Acyl-CoA thioesterase</fullName>
    </submittedName>
</protein>
<dbReference type="InterPro" id="IPR040170">
    <property type="entry name" value="Cytosol_ACT"/>
</dbReference>
<gene>
    <name evidence="5" type="ORF">LHUE1_000622</name>
</gene>
<organism evidence="5 6">
    <name type="scientific">Lacticaseibacillus huelsenbergensis</name>
    <dbReference type="NCBI Taxonomy" id="3035291"/>
    <lineage>
        <taxon>Bacteria</taxon>
        <taxon>Bacillati</taxon>
        <taxon>Bacillota</taxon>
        <taxon>Bacilli</taxon>
        <taxon>Lactobacillales</taxon>
        <taxon>Lactobacillaceae</taxon>
        <taxon>Lacticaseibacillus</taxon>
    </lineage>
</organism>
<dbReference type="RefSeq" id="WP_160312068.1">
    <property type="nucleotide sequence ID" value="NZ_CP120687.1"/>
</dbReference>
<evidence type="ECO:0000313" key="5">
    <source>
        <dbReference type="EMBL" id="WFB39871.1"/>
    </source>
</evidence>
<dbReference type="SUPFAM" id="SSF54637">
    <property type="entry name" value="Thioesterase/thiol ester dehydrase-isomerase"/>
    <property type="match status" value="1"/>
</dbReference>
<keyword evidence="6" id="KW-1185">Reference proteome</keyword>
<sequence>MTDRQVIQTRLVLPGDTNAHNTLFGGKLLSYIDDVSAIAAVKYSQRIVVTASTDSVDFRHPIAANDSVTLTAFVSGVGTRSIEVFCRVMGETLTTGKTYLATTAFSTYVVVDGQTTPLPSFTPVTAEERLLFSGYPERRTARKARRDRNRAFISQLETAEDDPQSLTQKN</sequence>
<accession>A0ABY8DS93</accession>
<feature type="domain" description="HotDog ACOT-type" evidence="4">
    <location>
        <begin position="2"/>
        <end position="114"/>
    </location>
</feature>
<dbReference type="Pfam" id="PF03061">
    <property type="entry name" value="4HBT"/>
    <property type="match status" value="1"/>
</dbReference>